<name>A0ABP9DDN4_9BACT</name>
<accession>A0ABP9DDN4</accession>
<keyword evidence="3" id="KW-1185">Reference proteome</keyword>
<organism evidence="2 3">
    <name type="scientific">Algivirga pacifica</name>
    <dbReference type="NCBI Taxonomy" id="1162670"/>
    <lineage>
        <taxon>Bacteria</taxon>
        <taxon>Pseudomonadati</taxon>
        <taxon>Bacteroidota</taxon>
        <taxon>Cytophagia</taxon>
        <taxon>Cytophagales</taxon>
        <taxon>Flammeovirgaceae</taxon>
        <taxon>Algivirga</taxon>
    </lineage>
</organism>
<comment type="caution">
    <text evidence="2">The sequence shown here is derived from an EMBL/GenBank/DDBJ whole genome shotgun (WGS) entry which is preliminary data.</text>
</comment>
<reference evidence="3" key="1">
    <citation type="journal article" date="2019" name="Int. J. Syst. Evol. Microbiol.">
        <title>The Global Catalogue of Microorganisms (GCM) 10K type strain sequencing project: providing services to taxonomists for standard genome sequencing and annotation.</title>
        <authorList>
            <consortium name="The Broad Institute Genomics Platform"/>
            <consortium name="The Broad Institute Genome Sequencing Center for Infectious Disease"/>
            <person name="Wu L."/>
            <person name="Ma J."/>
        </authorList>
    </citation>
    <scope>NUCLEOTIDE SEQUENCE [LARGE SCALE GENOMIC DNA]</scope>
    <source>
        <strain evidence="3">JCM 18326</strain>
    </source>
</reference>
<dbReference type="NCBIfam" id="TIGR04183">
    <property type="entry name" value="Por_Secre_tail"/>
    <property type="match status" value="1"/>
</dbReference>
<gene>
    <name evidence="2" type="ORF">GCM10023331_27420</name>
</gene>
<dbReference type="InterPro" id="IPR026444">
    <property type="entry name" value="Secre_tail"/>
</dbReference>
<dbReference type="EMBL" id="BAABJX010000042">
    <property type="protein sequence ID" value="GAA4840933.1"/>
    <property type="molecule type" value="Genomic_DNA"/>
</dbReference>
<evidence type="ECO:0000259" key="1">
    <source>
        <dbReference type="Pfam" id="PF18962"/>
    </source>
</evidence>
<dbReference type="InterPro" id="IPR024339">
    <property type="entry name" value="DUF3836"/>
</dbReference>
<sequence>MYAQNNPAAELELIDQIQFQKEKQYSELSKIIKVSKYEEGTFQRPVLPETLFNIHHNSVDKVEILHKPNWMKKSYLKGGGLRIAEAIDSRIDSVFYEEYSIQKRSWSATQKVELHYNSSNEPIRQINFTRIAGIGWKPEEMAEYDYDDNGQVILMAFYYWNMERQSWEGDMRFQYAFDEHGNRVLYEYAIWDNKQWDWDLRVKEVLTYSSSSMLLSELNYTWDKELQQWLGTYKKTMKYTQADKIEKKNFFEWDGEGWLQYRGEDYTYDTQQKLLKHNVLKRNEEYARLEEVEQYIYKYQDTALSQVMVYQQETGTEGWSPFYQILLQDSTDRQVQLEFQWDQEAEQWQKKYKIYRFQDIRGYDGGEEHYLWRKSISDWAGKEKKEKVYSEKGELLREASYAEWSVDTGWIGYAQSTWQYDEKGRVIENVRQVWEEQNGDWVNYEKLQVGFDQNDFLSAYHTYNWDRQTKQWKGISREEALYRPDGQLDDFIKYKWDNNQADWSFELRQVFTYEGESLLAKVVVSLWDMTTQQWQSQLQEFFRYDEQQVLVEQEQQVWSEAAADWNNYSRLRRYTSEATVCEGDFIKEVVQEEKELSVILLVEEEGISYQWWNCDLRMRVDGATAPSFKPAQSGVYALEVKKGNCIQQSSCIQVMEQVVGVEVGSIDEKLAIYPNPIQNIFSLKGDVDILALQLYDLNGRLIKELAPNVHGKYSAGALQEGMYFLKVIKQNGQVSTLRLLIR</sequence>
<dbReference type="Pfam" id="PF18962">
    <property type="entry name" value="Por_Secre_tail"/>
    <property type="match status" value="1"/>
</dbReference>
<dbReference type="Pfam" id="PF12930">
    <property type="entry name" value="DUF3836"/>
    <property type="match status" value="1"/>
</dbReference>
<evidence type="ECO:0000313" key="2">
    <source>
        <dbReference type="EMBL" id="GAA4840933.1"/>
    </source>
</evidence>
<dbReference type="Gene3D" id="2.40.128.720">
    <property type="match status" value="4"/>
</dbReference>
<dbReference type="Proteomes" id="UP001500298">
    <property type="component" value="Unassembled WGS sequence"/>
</dbReference>
<feature type="domain" description="Secretion system C-terminal sorting" evidence="1">
    <location>
        <begin position="672"/>
        <end position="735"/>
    </location>
</feature>
<protein>
    <recommendedName>
        <fullName evidence="1">Secretion system C-terminal sorting domain-containing protein</fullName>
    </recommendedName>
</protein>
<proteinExistence type="predicted"/>
<evidence type="ECO:0000313" key="3">
    <source>
        <dbReference type="Proteomes" id="UP001500298"/>
    </source>
</evidence>